<dbReference type="OrthoDB" id="420669at2759"/>
<organism evidence="3 4">
    <name type="scientific">Kipferlia bialata</name>
    <dbReference type="NCBI Taxonomy" id="797122"/>
    <lineage>
        <taxon>Eukaryota</taxon>
        <taxon>Metamonada</taxon>
        <taxon>Carpediemonas-like organisms</taxon>
        <taxon>Kipferlia</taxon>
    </lineage>
</organism>
<keyword evidence="1" id="KW-0472">Membrane</keyword>
<dbReference type="EMBL" id="BDIP01003179">
    <property type="protein sequence ID" value="GIQ87366.1"/>
    <property type="molecule type" value="Genomic_DNA"/>
</dbReference>
<accession>A0A9K3D3K7</accession>
<gene>
    <name evidence="3" type="ORF">KIPB_009393</name>
</gene>
<name>A0A9K3D3K7_9EUKA</name>
<evidence type="ECO:0000313" key="4">
    <source>
        <dbReference type="Proteomes" id="UP000265618"/>
    </source>
</evidence>
<evidence type="ECO:0000313" key="3">
    <source>
        <dbReference type="EMBL" id="GIQ87366.1"/>
    </source>
</evidence>
<dbReference type="AlphaFoldDB" id="A0A9K3D3K7"/>
<proteinExistence type="predicted"/>
<dbReference type="InterPro" id="IPR002208">
    <property type="entry name" value="SecY/SEC61-alpha"/>
</dbReference>
<dbReference type="Gene3D" id="1.10.3370.10">
    <property type="entry name" value="SecY subunit domain"/>
    <property type="match status" value="1"/>
</dbReference>
<reference evidence="3 4" key="1">
    <citation type="journal article" date="2018" name="PLoS ONE">
        <title>The draft genome of Kipferlia bialata reveals reductive genome evolution in fornicate parasites.</title>
        <authorList>
            <person name="Tanifuji G."/>
            <person name="Takabayashi S."/>
            <person name="Kume K."/>
            <person name="Takagi M."/>
            <person name="Nakayama T."/>
            <person name="Kamikawa R."/>
            <person name="Inagaki Y."/>
            <person name="Hashimoto T."/>
        </authorList>
    </citation>
    <scope>NUCLEOTIDE SEQUENCE [LARGE SCALE GENOMIC DNA]</scope>
    <source>
        <strain evidence="3">NY0173</strain>
    </source>
</reference>
<feature type="transmembrane region" description="Helical" evidence="1">
    <location>
        <begin position="84"/>
        <end position="104"/>
    </location>
</feature>
<keyword evidence="4" id="KW-1185">Reference proteome</keyword>
<comment type="caution">
    <text evidence="3">The sequence shown here is derived from an EMBL/GenBank/DDBJ whole genome shotgun (WGS) entry which is preliminary data.</text>
</comment>
<feature type="transmembrane region" description="Helical" evidence="1">
    <location>
        <begin position="42"/>
        <end position="63"/>
    </location>
</feature>
<feature type="domain" description="Translocon Sec61/SecY plug" evidence="2">
    <location>
        <begin position="50"/>
        <end position="84"/>
    </location>
</feature>
<dbReference type="PANTHER" id="PTHR10906">
    <property type="entry name" value="SECY/SEC61-ALPHA FAMILY MEMBER"/>
    <property type="match status" value="1"/>
</dbReference>
<dbReference type="GO" id="GO:0015031">
    <property type="term" value="P:protein transport"/>
    <property type="evidence" value="ECO:0007669"/>
    <property type="project" value="InterPro"/>
</dbReference>
<evidence type="ECO:0000256" key="1">
    <source>
        <dbReference type="SAM" id="Phobius"/>
    </source>
</evidence>
<sequence>MTTFSGLARKMLSGALTTLDLFARLVPTVPKPEFPQTVQRRLLWTFLAVLVYMVASQVPLLGIRDTVAADPLFWMRTIFASQRGTLMELGIGPILTGSLVMQLLSSAGVFSFDKTKENEVTVFRRVSRFIGILMAVAQ</sequence>
<dbReference type="GO" id="GO:0016020">
    <property type="term" value="C:membrane"/>
    <property type="evidence" value="ECO:0007669"/>
    <property type="project" value="InterPro"/>
</dbReference>
<dbReference type="InterPro" id="IPR023201">
    <property type="entry name" value="SecY_dom_sf"/>
</dbReference>
<dbReference type="InterPro" id="IPR019561">
    <property type="entry name" value="Translocon_Sec61/SecY_plug_dom"/>
</dbReference>
<dbReference type="Proteomes" id="UP000265618">
    <property type="component" value="Unassembled WGS sequence"/>
</dbReference>
<keyword evidence="1" id="KW-1133">Transmembrane helix</keyword>
<dbReference type="SUPFAM" id="SSF103491">
    <property type="entry name" value="Preprotein translocase SecY subunit"/>
    <property type="match status" value="1"/>
</dbReference>
<dbReference type="Pfam" id="PF10559">
    <property type="entry name" value="Plug_translocon"/>
    <property type="match status" value="1"/>
</dbReference>
<feature type="non-terminal residue" evidence="3">
    <location>
        <position position="1"/>
    </location>
</feature>
<protein>
    <submittedName>
        <fullName evidence="3">SecY/SEC61-alpha family protein</fullName>
    </submittedName>
</protein>
<evidence type="ECO:0000259" key="2">
    <source>
        <dbReference type="Pfam" id="PF10559"/>
    </source>
</evidence>
<keyword evidence="1" id="KW-0812">Transmembrane</keyword>